<keyword evidence="1" id="KW-0472">Membrane</keyword>
<reference evidence="2 3" key="1">
    <citation type="journal article" date="2019" name="PLoS ONE">
        <title>Genomic analyses reveal an absence of contemporary introgressive admixture between fin whales and blue whales, despite known hybrids.</title>
        <authorList>
            <person name="Westbury M.V."/>
            <person name="Petersen B."/>
            <person name="Lorenzen E.D."/>
        </authorList>
    </citation>
    <scope>NUCLEOTIDE SEQUENCE [LARGE SCALE GENOMIC DNA]</scope>
    <source>
        <strain evidence="2">FinWhale-01</strain>
    </source>
</reference>
<accession>A0A6A1QAK7</accession>
<comment type="caution">
    <text evidence="2">The sequence shown here is derived from an EMBL/GenBank/DDBJ whole genome shotgun (WGS) entry which is preliminary data.</text>
</comment>
<keyword evidence="1" id="KW-1133">Transmembrane helix</keyword>
<dbReference type="AlphaFoldDB" id="A0A6A1QAK7"/>
<organism evidence="2 3">
    <name type="scientific">Balaenoptera physalus</name>
    <name type="common">Fin whale</name>
    <name type="synonym">Balaena physalus</name>
    <dbReference type="NCBI Taxonomy" id="9770"/>
    <lineage>
        <taxon>Eukaryota</taxon>
        <taxon>Metazoa</taxon>
        <taxon>Chordata</taxon>
        <taxon>Craniata</taxon>
        <taxon>Vertebrata</taxon>
        <taxon>Euteleostomi</taxon>
        <taxon>Mammalia</taxon>
        <taxon>Eutheria</taxon>
        <taxon>Laurasiatheria</taxon>
        <taxon>Artiodactyla</taxon>
        <taxon>Whippomorpha</taxon>
        <taxon>Cetacea</taxon>
        <taxon>Mysticeti</taxon>
        <taxon>Balaenopteridae</taxon>
        <taxon>Balaenoptera</taxon>
    </lineage>
</organism>
<sequence>MKLNLINMTKTCTHFIHHNTSTHMKQSTFNYYHNSSNYIIPRRPPTKNSSIIIPTLIPIVALLNLHMINLFYITNIIPISK</sequence>
<dbReference type="EMBL" id="SGJD01000522">
    <property type="protein sequence ID" value="KAB0404830.1"/>
    <property type="molecule type" value="Genomic_DNA"/>
</dbReference>
<dbReference type="Proteomes" id="UP000437017">
    <property type="component" value="Unassembled WGS sequence"/>
</dbReference>
<gene>
    <name evidence="2" type="ORF">E2I00_005515</name>
</gene>
<keyword evidence="3" id="KW-1185">Reference proteome</keyword>
<keyword evidence="1" id="KW-0812">Transmembrane</keyword>
<evidence type="ECO:0000313" key="2">
    <source>
        <dbReference type="EMBL" id="KAB0404830.1"/>
    </source>
</evidence>
<protein>
    <submittedName>
        <fullName evidence="2">Uncharacterized protein</fullName>
    </submittedName>
</protein>
<evidence type="ECO:0000256" key="1">
    <source>
        <dbReference type="SAM" id="Phobius"/>
    </source>
</evidence>
<proteinExistence type="predicted"/>
<evidence type="ECO:0000313" key="3">
    <source>
        <dbReference type="Proteomes" id="UP000437017"/>
    </source>
</evidence>
<feature type="transmembrane region" description="Helical" evidence="1">
    <location>
        <begin position="51"/>
        <end position="73"/>
    </location>
</feature>
<name>A0A6A1QAK7_BALPH</name>